<dbReference type="EMBL" id="JBJURJ010000016">
    <property type="protein sequence ID" value="MFM9331054.1"/>
    <property type="molecule type" value="Genomic_DNA"/>
</dbReference>
<sequence>MAILTPEGRIITLGFSQLGSESDWRRANTRSIQQAADEAGIRLDLNNAEQSQEKQFEAIRSFIQKKVDVIAIAPVVKQGWEPILLEVKQAGIPVIIIDRLMDVEDPGLYLTFIGSDFYQEGQRAGKYVLDKLAGHKGPVGIAELKGTEGSAPSIDRGRGFREVIGKRPDMEIVESAFGDFTFDQGKKIMREILQRQGNQIQVLFAHNDDMALGALEAMEEYGLRPGKDIIIVSVDGTKRALEELVRGRINSVVECNPMLGPGLMQAIRELYDGRTLPKRLLTPEGIFTEVTAEGEVHQRLY</sequence>
<reference evidence="1" key="1">
    <citation type="submission" date="2024-12" db="EMBL/GenBank/DDBJ databases">
        <authorList>
            <person name="Wu N."/>
        </authorList>
    </citation>
    <scope>NUCLEOTIDE SEQUENCE</scope>
    <source>
        <strain evidence="1">P15</strain>
    </source>
</reference>
<organism evidence="1 2">
    <name type="scientific">Paenibacillus mesotrionivorans</name>
    <dbReference type="NCBI Taxonomy" id="3160968"/>
    <lineage>
        <taxon>Bacteria</taxon>
        <taxon>Bacillati</taxon>
        <taxon>Bacillota</taxon>
        <taxon>Bacilli</taxon>
        <taxon>Bacillales</taxon>
        <taxon>Paenibacillaceae</taxon>
        <taxon>Paenibacillus</taxon>
    </lineage>
</organism>
<dbReference type="Proteomes" id="UP001631969">
    <property type="component" value="Unassembled WGS sequence"/>
</dbReference>
<comment type="caution">
    <text evidence="1">The sequence shown here is derived from an EMBL/GenBank/DDBJ whole genome shotgun (WGS) entry which is preliminary data.</text>
</comment>
<keyword evidence="2" id="KW-1185">Reference proteome</keyword>
<accession>A0ACC7P1Z0</accession>
<evidence type="ECO:0000313" key="2">
    <source>
        <dbReference type="Proteomes" id="UP001631969"/>
    </source>
</evidence>
<gene>
    <name evidence="1" type="ORF">ACI1P1_22430</name>
</gene>
<protein>
    <submittedName>
        <fullName evidence="1">ABC transporter substrate-binding protein</fullName>
    </submittedName>
</protein>
<proteinExistence type="predicted"/>
<evidence type="ECO:0000313" key="1">
    <source>
        <dbReference type="EMBL" id="MFM9331054.1"/>
    </source>
</evidence>
<name>A0ACC7P1Z0_9BACL</name>